<organism evidence="2 3">
    <name type="scientific">Planoprotostelium fungivorum</name>
    <dbReference type="NCBI Taxonomy" id="1890364"/>
    <lineage>
        <taxon>Eukaryota</taxon>
        <taxon>Amoebozoa</taxon>
        <taxon>Evosea</taxon>
        <taxon>Variosea</taxon>
        <taxon>Cavosteliida</taxon>
        <taxon>Cavosteliaceae</taxon>
        <taxon>Planoprotostelium</taxon>
    </lineage>
</organism>
<evidence type="ECO:0000313" key="3">
    <source>
        <dbReference type="Proteomes" id="UP000241769"/>
    </source>
</evidence>
<gene>
    <name evidence="2" type="ORF">PROFUN_12207</name>
</gene>
<accession>A0A2P6N854</accession>
<keyword evidence="3" id="KW-1185">Reference proteome</keyword>
<dbReference type="InParanoid" id="A0A2P6N854"/>
<dbReference type="EMBL" id="MDYQ01000160">
    <property type="protein sequence ID" value="PRP80124.1"/>
    <property type="molecule type" value="Genomic_DNA"/>
</dbReference>
<evidence type="ECO:0000313" key="2">
    <source>
        <dbReference type="EMBL" id="PRP80124.1"/>
    </source>
</evidence>
<proteinExistence type="predicted"/>
<feature type="compositionally biased region" description="Polar residues" evidence="1">
    <location>
        <begin position="28"/>
        <end position="37"/>
    </location>
</feature>
<evidence type="ECO:0000256" key="1">
    <source>
        <dbReference type="SAM" id="MobiDB-lite"/>
    </source>
</evidence>
<sequence>MCANVWSLGEDVFIGRSCGLHLVWSDGRQATPQPSWSKTERRTLSNTNAPVRALTKA</sequence>
<reference evidence="2 3" key="1">
    <citation type="journal article" date="2018" name="Genome Biol. Evol.">
        <title>Multiple Roots of Fruiting Body Formation in Amoebozoa.</title>
        <authorList>
            <person name="Hillmann F."/>
            <person name="Forbes G."/>
            <person name="Novohradska S."/>
            <person name="Ferling I."/>
            <person name="Riege K."/>
            <person name="Groth M."/>
            <person name="Westermann M."/>
            <person name="Marz M."/>
            <person name="Spaller T."/>
            <person name="Winckler T."/>
            <person name="Schaap P."/>
            <person name="Glockner G."/>
        </authorList>
    </citation>
    <scope>NUCLEOTIDE SEQUENCE [LARGE SCALE GENOMIC DNA]</scope>
    <source>
        <strain evidence="2 3">Jena</strain>
    </source>
</reference>
<protein>
    <submittedName>
        <fullName evidence="2">Uncharacterized protein</fullName>
    </submittedName>
</protein>
<name>A0A2P6N854_9EUKA</name>
<comment type="caution">
    <text evidence="2">The sequence shown here is derived from an EMBL/GenBank/DDBJ whole genome shotgun (WGS) entry which is preliminary data.</text>
</comment>
<dbReference type="AlphaFoldDB" id="A0A2P6N854"/>
<feature type="region of interest" description="Disordered" evidence="1">
    <location>
        <begin position="28"/>
        <end position="57"/>
    </location>
</feature>
<dbReference type="Proteomes" id="UP000241769">
    <property type="component" value="Unassembled WGS sequence"/>
</dbReference>